<accession>A0A1F7IY34</accession>
<dbReference type="PANTHER" id="PTHR11760:SF19">
    <property type="entry name" value="SMALL RIBOSOMAL SUBUNIT PROTEIN US3C"/>
    <property type="match status" value="1"/>
</dbReference>
<evidence type="ECO:0000256" key="8">
    <source>
        <dbReference type="HAMAP-Rule" id="MF_01309"/>
    </source>
</evidence>
<evidence type="ECO:0000256" key="3">
    <source>
        <dbReference type="ARBA" id="ARBA00022884"/>
    </source>
</evidence>
<dbReference type="SUPFAM" id="SSF54814">
    <property type="entry name" value="Prokaryotic type KH domain (KH-domain type II)"/>
    <property type="match status" value="1"/>
</dbReference>
<dbReference type="GO" id="GO:0003729">
    <property type="term" value="F:mRNA binding"/>
    <property type="evidence" value="ECO:0007669"/>
    <property type="project" value="UniProtKB-UniRule"/>
</dbReference>
<dbReference type="Proteomes" id="UP000177141">
    <property type="component" value="Unassembled WGS sequence"/>
</dbReference>
<dbReference type="GO" id="GO:0019843">
    <property type="term" value="F:rRNA binding"/>
    <property type="evidence" value="ECO:0007669"/>
    <property type="project" value="UniProtKB-UniRule"/>
</dbReference>
<dbReference type="STRING" id="1802061.A3A93_02065"/>
<dbReference type="InterPro" id="IPR057258">
    <property type="entry name" value="Ribosomal_uS3"/>
</dbReference>
<evidence type="ECO:0000313" key="12">
    <source>
        <dbReference type="Proteomes" id="UP000177141"/>
    </source>
</evidence>
<feature type="domain" description="KH type-2" evidence="10">
    <location>
        <begin position="40"/>
        <end position="117"/>
    </location>
</feature>
<dbReference type="EMBL" id="MGAL01000018">
    <property type="protein sequence ID" value="OGK48235.1"/>
    <property type="molecule type" value="Genomic_DNA"/>
</dbReference>
<dbReference type="GO" id="GO:0022627">
    <property type="term" value="C:cytosolic small ribosomal subunit"/>
    <property type="evidence" value="ECO:0007669"/>
    <property type="project" value="TreeGrafter"/>
</dbReference>
<name>A0A1F7IY34_9BACT</name>
<keyword evidence="3 8" id="KW-0694">RNA-binding</keyword>
<reference evidence="11 12" key="1">
    <citation type="journal article" date="2016" name="Nat. Commun.">
        <title>Thousands of microbial genomes shed light on interconnected biogeochemical processes in an aquifer system.</title>
        <authorList>
            <person name="Anantharaman K."/>
            <person name="Brown C.T."/>
            <person name="Hug L.A."/>
            <person name="Sharon I."/>
            <person name="Castelle C.J."/>
            <person name="Probst A.J."/>
            <person name="Thomas B.C."/>
            <person name="Singh A."/>
            <person name="Wilkins M.J."/>
            <person name="Karaoz U."/>
            <person name="Brodie E.L."/>
            <person name="Williams K.H."/>
            <person name="Hubbard S.S."/>
            <person name="Banfield J.F."/>
        </authorList>
    </citation>
    <scope>NUCLEOTIDE SEQUENCE [LARGE SCALE GENOMIC DNA]</scope>
</reference>
<organism evidence="11 12">
    <name type="scientific">Candidatus Roizmanbacteria bacterium RIFCSPLOWO2_01_FULL_38_12</name>
    <dbReference type="NCBI Taxonomy" id="1802061"/>
    <lineage>
        <taxon>Bacteria</taxon>
        <taxon>Candidatus Roizmaniibacteriota</taxon>
    </lineage>
</organism>
<proteinExistence type="inferred from homology"/>
<dbReference type="SUPFAM" id="SSF54821">
    <property type="entry name" value="Ribosomal protein S3 C-terminal domain"/>
    <property type="match status" value="1"/>
</dbReference>
<dbReference type="Pfam" id="PF07650">
    <property type="entry name" value="KH_2"/>
    <property type="match status" value="1"/>
</dbReference>
<gene>
    <name evidence="8" type="primary">rpsC</name>
    <name evidence="11" type="ORF">A3A93_02065</name>
</gene>
<evidence type="ECO:0000256" key="1">
    <source>
        <dbReference type="ARBA" id="ARBA00010761"/>
    </source>
</evidence>
<evidence type="ECO:0000313" key="11">
    <source>
        <dbReference type="EMBL" id="OGK48235.1"/>
    </source>
</evidence>
<dbReference type="NCBIfam" id="TIGR01009">
    <property type="entry name" value="rpsC_bact"/>
    <property type="match status" value="1"/>
</dbReference>
<evidence type="ECO:0000256" key="7">
    <source>
        <dbReference type="ARBA" id="ARBA00035257"/>
    </source>
</evidence>
<dbReference type="InterPro" id="IPR015946">
    <property type="entry name" value="KH_dom-like_a/b"/>
</dbReference>
<evidence type="ECO:0000256" key="4">
    <source>
        <dbReference type="ARBA" id="ARBA00022980"/>
    </source>
</evidence>
<dbReference type="AlphaFoldDB" id="A0A1F7IY34"/>
<dbReference type="FunFam" id="3.30.300.20:FF:000001">
    <property type="entry name" value="30S ribosomal protein S3"/>
    <property type="match status" value="1"/>
</dbReference>
<dbReference type="InterPro" id="IPR018280">
    <property type="entry name" value="Ribosomal_uS3_CS"/>
</dbReference>
<evidence type="ECO:0000256" key="9">
    <source>
        <dbReference type="RuleBase" id="RU003624"/>
    </source>
</evidence>
<dbReference type="GO" id="GO:0006412">
    <property type="term" value="P:translation"/>
    <property type="evidence" value="ECO:0007669"/>
    <property type="project" value="UniProtKB-UniRule"/>
</dbReference>
<keyword evidence="2 8" id="KW-0699">rRNA-binding</keyword>
<dbReference type="InterPro" id="IPR005704">
    <property type="entry name" value="Ribosomal_uS3_bac-typ"/>
</dbReference>
<dbReference type="PANTHER" id="PTHR11760">
    <property type="entry name" value="30S/40S RIBOSOMAL PROTEIN S3"/>
    <property type="match status" value="1"/>
</dbReference>
<dbReference type="InterPro" id="IPR001351">
    <property type="entry name" value="Ribosomal_uS3_C"/>
</dbReference>
<dbReference type="InterPro" id="IPR004044">
    <property type="entry name" value="KH_dom_type_2"/>
</dbReference>
<keyword evidence="5 8" id="KW-0687">Ribonucleoprotein</keyword>
<evidence type="ECO:0000256" key="5">
    <source>
        <dbReference type="ARBA" id="ARBA00023274"/>
    </source>
</evidence>
<evidence type="ECO:0000256" key="6">
    <source>
        <dbReference type="ARBA" id="ARBA00024998"/>
    </source>
</evidence>
<dbReference type="Pfam" id="PF00189">
    <property type="entry name" value="Ribosomal_S3_C"/>
    <property type="match status" value="1"/>
</dbReference>
<dbReference type="InterPro" id="IPR009019">
    <property type="entry name" value="KH_sf_prok-type"/>
</dbReference>
<dbReference type="CDD" id="cd02412">
    <property type="entry name" value="KH-II_30S_S3"/>
    <property type="match status" value="1"/>
</dbReference>
<dbReference type="PROSITE" id="PS00548">
    <property type="entry name" value="RIBOSOMAL_S3"/>
    <property type="match status" value="1"/>
</dbReference>
<comment type="subunit">
    <text evidence="8">Part of the 30S ribosomal subunit. Forms a tight complex with proteins S10 and S14.</text>
</comment>
<comment type="similarity">
    <text evidence="1 8 9">Belongs to the universal ribosomal protein uS3 family.</text>
</comment>
<dbReference type="Gene3D" id="3.30.1140.32">
    <property type="entry name" value="Ribosomal protein S3, C-terminal domain"/>
    <property type="match status" value="1"/>
</dbReference>
<dbReference type="PROSITE" id="PS50823">
    <property type="entry name" value="KH_TYPE_2"/>
    <property type="match status" value="1"/>
</dbReference>
<keyword evidence="4 8" id="KW-0689">Ribosomal protein</keyword>
<comment type="caution">
    <text evidence="11">The sequence shown here is derived from an EMBL/GenBank/DDBJ whole genome shotgun (WGS) entry which is preliminary data.</text>
</comment>
<dbReference type="Gene3D" id="3.30.300.20">
    <property type="match status" value="1"/>
</dbReference>
<sequence>MGQKVHPHGLRLGIIYNWSSRWFFSNKKTYRESVYEDAKIRKQLMDKYSYAGVTDIMIERAIKKITVIIYSVKPGMIIGRGGKGLEDVKKIIVSHIKNLKDEKQKQSRIELKIEPVKKPYTHPYYVAQSIAEKLARNFPHRAVVHSTMSRVMEAGARGVRIQLGGRISGAEISRREKYFKGTIPNSTIRERVEFAKYPALTKSGYVGVKVWICQA</sequence>
<evidence type="ECO:0000256" key="2">
    <source>
        <dbReference type="ARBA" id="ARBA00022730"/>
    </source>
</evidence>
<dbReference type="HAMAP" id="MF_01309_B">
    <property type="entry name" value="Ribosomal_uS3_B"/>
    <property type="match status" value="1"/>
</dbReference>
<dbReference type="GO" id="GO:0003735">
    <property type="term" value="F:structural constituent of ribosome"/>
    <property type="evidence" value="ECO:0007669"/>
    <property type="project" value="InterPro"/>
</dbReference>
<comment type="function">
    <text evidence="6 8">Binds the lower part of the 30S subunit head. Binds mRNA in the 70S ribosome, positioning it for translation.</text>
</comment>
<protein>
    <recommendedName>
        <fullName evidence="7 8">Small ribosomal subunit protein uS3</fullName>
    </recommendedName>
</protein>
<dbReference type="InterPro" id="IPR036419">
    <property type="entry name" value="Ribosomal_S3_C_sf"/>
</dbReference>
<evidence type="ECO:0000259" key="10">
    <source>
        <dbReference type="PROSITE" id="PS50823"/>
    </source>
</evidence>